<dbReference type="EMBL" id="CP000155">
    <property type="protein sequence ID" value="ABC27104.1"/>
    <property type="molecule type" value="Genomic_DNA"/>
</dbReference>
<organism evidence="2 3">
    <name type="scientific">Hahella chejuensis (strain KCTC 2396)</name>
    <dbReference type="NCBI Taxonomy" id="349521"/>
    <lineage>
        <taxon>Bacteria</taxon>
        <taxon>Pseudomonadati</taxon>
        <taxon>Pseudomonadota</taxon>
        <taxon>Gammaproteobacteria</taxon>
        <taxon>Oceanospirillales</taxon>
        <taxon>Hahellaceae</taxon>
        <taxon>Hahella</taxon>
    </lineage>
</organism>
<dbReference type="OrthoDB" id="5422561at2"/>
<feature type="region of interest" description="Disordered" evidence="1">
    <location>
        <begin position="92"/>
        <end position="113"/>
    </location>
</feature>
<accession>Q2SQH0</accession>
<proteinExistence type="predicted"/>
<dbReference type="STRING" id="349521.HCH_00187"/>
<dbReference type="Pfam" id="PF11903">
    <property type="entry name" value="ParD_like"/>
    <property type="match status" value="1"/>
</dbReference>
<dbReference type="InterPro" id="IPR021831">
    <property type="entry name" value="ParD-like"/>
</dbReference>
<dbReference type="AlphaFoldDB" id="Q2SQH0"/>
<dbReference type="HOGENOM" id="CLU_2129946_0_0_6"/>
<dbReference type="RefSeq" id="WP_011394181.1">
    <property type="nucleotide sequence ID" value="NC_007645.1"/>
</dbReference>
<evidence type="ECO:0000256" key="1">
    <source>
        <dbReference type="SAM" id="MobiDB-lite"/>
    </source>
</evidence>
<dbReference type="Proteomes" id="UP000000238">
    <property type="component" value="Chromosome"/>
</dbReference>
<protein>
    <recommendedName>
        <fullName evidence="4">ParD-like antitoxin of type II toxin-antitoxin system</fullName>
    </recommendedName>
</protein>
<reference evidence="2 3" key="1">
    <citation type="journal article" date="2005" name="Nucleic Acids Res.">
        <title>Genomic blueprint of Hahella chejuensis, a marine microbe producing an algicidal agent.</title>
        <authorList>
            <person name="Jeong H."/>
            <person name="Yim J.H."/>
            <person name="Lee C."/>
            <person name="Choi S.-H."/>
            <person name="Park Y.K."/>
            <person name="Yoon S.H."/>
            <person name="Hur C.-G."/>
            <person name="Kang H.-Y."/>
            <person name="Kim D."/>
            <person name="Lee H.H."/>
            <person name="Park K.H."/>
            <person name="Park S.-H."/>
            <person name="Park H.-S."/>
            <person name="Lee H.K."/>
            <person name="Oh T.K."/>
            <person name="Kim J.F."/>
        </authorList>
    </citation>
    <scope>NUCLEOTIDE SEQUENCE [LARGE SCALE GENOMIC DNA]</scope>
    <source>
        <strain evidence="2 3">KCTC 2396</strain>
    </source>
</reference>
<name>Q2SQH0_HAHCH</name>
<evidence type="ECO:0000313" key="2">
    <source>
        <dbReference type="EMBL" id="ABC27104.1"/>
    </source>
</evidence>
<dbReference type="KEGG" id="hch:HCH_00187"/>
<dbReference type="eggNOG" id="ENOG5032WTJ">
    <property type="taxonomic scope" value="Bacteria"/>
</dbReference>
<keyword evidence="3" id="KW-1185">Reference proteome</keyword>
<sequence>MPQSVRIDDFLIDSARREAKGAHRSVQGQIEHWAKIGQMVERSGVLSYERIRSFLSGEIQIDNLNNDERLMASRTLFDQFIDDDFSSVTDELKERDDTYYGSEDGESIKRYEP</sequence>
<evidence type="ECO:0008006" key="4">
    <source>
        <dbReference type="Google" id="ProtNLM"/>
    </source>
</evidence>
<evidence type="ECO:0000313" key="3">
    <source>
        <dbReference type="Proteomes" id="UP000000238"/>
    </source>
</evidence>
<gene>
    <name evidence="2" type="ordered locus">HCH_00187</name>
</gene>